<dbReference type="Proteomes" id="UP000176689">
    <property type="component" value="Unassembled WGS sequence"/>
</dbReference>
<evidence type="ECO:0000313" key="8">
    <source>
        <dbReference type="Proteomes" id="UP000176689"/>
    </source>
</evidence>
<dbReference type="GO" id="GO:0003735">
    <property type="term" value="F:structural constituent of ribosome"/>
    <property type="evidence" value="ECO:0007669"/>
    <property type="project" value="InterPro"/>
</dbReference>
<dbReference type="HAMAP" id="MF_00340">
    <property type="entry name" value="Ribosomal_bL32"/>
    <property type="match status" value="1"/>
</dbReference>
<dbReference type="SUPFAM" id="SSF57829">
    <property type="entry name" value="Zn-binding ribosomal proteins"/>
    <property type="match status" value="1"/>
</dbReference>
<protein>
    <recommendedName>
        <fullName evidence="4 5">Large ribosomal subunit protein bL32</fullName>
    </recommendedName>
</protein>
<keyword evidence="3 5" id="KW-0687">Ribonucleoprotein</keyword>
<dbReference type="GO" id="GO:0006412">
    <property type="term" value="P:translation"/>
    <property type="evidence" value="ECO:0007669"/>
    <property type="project" value="UniProtKB-UniRule"/>
</dbReference>
<comment type="similarity">
    <text evidence="1 5">Belongs to the bacterial ribosomal protein bL32 family.</text>
</comment>
<evidence type="ECO:0000256" key="6">
    <source>
        <dbReference type="SAM" id="MobiDB-lite"/>
    </source>
</evidence>
<dbReference type="InterPro" id="IPR011332">
    <property type="entry name" value="Ribosomal_zn-bd"/>
</dbReference>
<feature type="region of interest" description="Disordered" evidence="6">
    <location>
        <begin position="59"/>
        <end position="91"/>
    </location>
</feature>
<evidence type="ECO:0000256" key="5">
    <source>
        <dbReference type="HAMAP-Rule" id="MF_00340"/>
    </source>
</evidence>
<proteinExistence type="inferred from homology"/>
<organism evidence="7 8">
    <name type="scientific">Candidatus Kaiserbacteria bacterium RIFCSPHIGHO2_12_FULL_53_13</name>
    <dbReference type="NCBI Taxonomy" id="1798502"/>
    <lineage>
        <taxon>Bacteria</taxon>
        <taxon>Candidatus Kaiseribacteriota</taxon>
    </lineage>
</organism>
<dbReference type="AlphaFoldDB" id="A0A1F6E6G3"/>
<evidence type="ECO:0000256" key="1">
    <source>
        <dbReference type="ARBA" id="ARBA00008560"/>
    </source>
</evidence>
<reference evidence="7 8" key="1">
    <citation type="journal article" date="2016" name="Nat. Commun.">
        <title>Thousands of microbial genomes shed light on interconnected biogeochemical processes in an aquifer system.</title>
        <authorList>
            <person name="Anantharaman K."/>
            <person name="Brown C.T."/>
            <person name="Hug L.A."/>
            <person name="Sharon I."/>
            <person name="Castelle C.J."/>
            <person name="Probst A.J."/>
            <person name="Thomas B.C."/>
            <person name="Singh A."/>
            <person name="Wilkins M.J."/>
            <person name="Karaoz U."/>
            <person name="Brodie E.L."/>
            <person name="Williams K.H."/>
            <person name="Hubbard S.S."/>
            <person name="Banfield J.F."/>
        </authorList>
    </citation>
    <scope>NUCLEOTIDE SEQUENCE [LARGE SCALE GENOMIC DNA]</scope>
</reference>
<dbReference type="EMBL" id="MFLP01000034">
    <property type="protein sequence ID" value="OGG69295.1"/>
    <property type="molecule type" value="Genomic_DNA"/>
</dbReference>
<evidence type="ECO:0000256" key="3">
    <source>
        <dbReference type="ARBA" id="ARBA00023274"/>
    </source>
</evidence>
<comment type="caution">
    <text evidence="7">The sequence shown here is derived from an EMBL/GenBank/DDBJ whole genome shotgun (WGS) entry which is preliminary data.</text>
</comment>
<sequence length="91" mass="10294">MVVRMRANRSKTGMRRSHAAISGTRLSKCECGSLRLAHRACPECGKYNGRVAVDVVARTKREQRREKRRTTEMRESGKDTGNKEKETAAKT</sequence>
<evidence type="ECO:0000313" key="7">
    <source>
        <dbReference type="EMBL" id="OGG69295.1"/>
    </source>
</evidence>
<dbReference type="PANTHER" id="PTHR35534:SF1">
    <property type="entry name" value="LARGE RIBOSOMAL SUBUNIT PROTEIN BL32"/>
    <property type="match status" value="1"/>
</dbReference>
<dbReference type="InterPro" id="IPR044957">
    <property type="entry name" value="Ribosomal_bL32_bact"/>
</dbReference>
<name>A0A1F6E6G3_9BACT</name>
<dbReference type="GO" id="GO:0015934">
    <property type="term" value="C:large ribosomal subunit"/>
    <property type="evidence" value="ECO:0007669"/>
    <property type="project" value="InterPro"/>
</dbReference>
<dbReference type="NCBIfam" id="TIGR01031">
    <property type="entry name" value="rpmF_bact"/>
    <property type="match status" value="1"/>
</dbReference>
<dbReference type="InterPro" id="IPR002677">
    <property type="entry name" value="Ribosomal_bL32"/>
</dbReference>
<evidence type="ECO:0000256" key="4">
    <source>
        <dbReference type="ARBA" id="ARBA00035178"/>
    </source>
</evidence>
<gene>
    <name evidence="5" type="primary">rpmF</name>
    <name evidence="7" type="ORF">A3F27_01370</name>
</gene>
<accession>A0A1F6E6G3</accession>
<keyword evidence="2 5" id="KW-0689">Ribosomal protein</keyword>
<dbReference type="PANTHER" id="PTHR35534">
    <property type="entry name" value="50S RIBOSOMAL PROTEIN L32"/>
    <property type="match status" value="1"/>
</dbReference>
<dbReference type="Pfam" id="PF01783">
    <property type="entry name" value="Ribosomal_L32p"/>
    <property type="match status" value="1"/>
</dbReference>
<evidence type="ECO:0000256" key="2">
    <source>
        <dbReference type="ARBA" id="ARBA00022980"/>
    </source>
</evidence>